<gene>
    <name evidence="1" type="ORF">DI536_16520</name>
</gene>
<organism evidence="1 2">
    <name type="scientific">Archangium gephyra</name>
    <dbReference type="NCBI Taxonomy" id="48"/>
    <lineage>
        <taxon>Bacteria</taxon>
        <taxon>Pseudomonadati</taxon>
        <taxon>Myxococcota</taxon>
        <taxon>Myxococcia</taxon>
        <taxon>Myxococcales</taxon>
        <taxon>Cystobacterineae</taxon>
        <taxon>Archangiaceae</taxon>
        <taxon>Archangium</taxon>
    </lineage>
</organism>
<protein>
    <submittedName>
        <fullName evidence="1">Uncharacterized protein</fullName>
    </submittedName>
</protein>
<evidence type="ECO:0000313" key="1">
    <source>
        <dbReference type="EMBL" id="PZR11933.1"/>
    </source>
</evidence>
<dbReference type="EMBL" id="QFQP01000013">
    <property type="protein sequence ID" value="PZR11933.1"/>
    <property type="molecule type" value="Genomic_DNA"/>
</dbReference>
<reference evidence="1 2" key="1">
    <citation type="submission" date="2017-08" db="EMBL/GenBank/DDBJ databases">
        <title>Infants hospitalized years apart are colonized by the same room-sourced microbial strains.</title>
        <authorList>
            <person name="Brooks B."/>
            <person name="Olm M.R."/>
            <person name="Firek B.A."/>
            <person name="Baker R."/>
            <person name="Thomas B.C."/>
            <person name="Morowitz M.J."/>
            <person name="Banfield J.F."/>
        </authorList>
    </citation>
    <scope>NUCLEOTIDE SEQUENCE [LARGE SCALE GENOMIC DNA]</scope>
    <source>
        <strain evidence="1">S2_003_000_R2_14</strain>
    </source>
</reference>
<name>A0A2W5TFB8_9BACT</name>
<evidence type="ECO:0000313" key="2">
    <source>
        <dbReference type="Proteomes" id="UP000249061"/>
    </source>
</evidence>
<proteinExistence type="predicted"/>
<dbReference type="Proteomes" id="UP000249061">
    <property type="component" value="Unassembled WGS sequence"/>
</dbReference>
<accession>A0A2W5TFB8</accession>
<sequence>MSAAKRRSRAEVEAALRAGSPRSLRDLGDDVDTALAVEAVMKLWGDSETPALWHIARNGQQLPDAVIRGVLERLASVKQRGHAVFLLEAVRLSAEPLQTAWAEALRAYLEVEVAQEAWGSKLVRERVTTYAKSPLLPAFQAAVVAGRDASMRFLAVLAHDASEASLDALVTRFSAVADERSAALARLRRLKTHAARTPEVEAFFEAIERRLDDRAQASGVLEFMRSIGFEVDAVKVRVSINSSDVNRNGVPSIQGSLVIDSASGEWFRVHLSRVSGLADIISTNFTLSGGTDKLDVGRCAPNELPQWLTKTAQKLKITWSDDPHVYGTLRGKKRQQFVDWVFSKA</sequence>
<dbReference type="AlphaFoldDB" id="A0A2W5TFB8"/>
<comment type="caution">
    <text evidence="1">The sequence shown here is derived from an EMBL/GenBank/DDBJ whole genome shotgun (WGS) entry which is preliminary data.</text>
</comment>